<reference evidence="5" key="2">
    <citation type="submission" date="2020-09" db="EMBL/GenBank/DDBJ databases">
        <authorList>
            <person name="Sun Q."/>
            <person name="Zhou Y."/>
        </authorList>
    </citation>
    <scope>NUCLEOTIDE SEQUENCE</scope>
    <source>
        <strain evidence="5">CGMCC 1.15330</strain>
    </source>
</reference>
<evidence type="ECO:0000313" key="6">
    <source>
        <dbReference type="Proteomes" id="UP000623067"/>
    </source>
</evidence>
<dbReference type="PROSITE" id="PS51063">
    <property type="entry name" value="HTH_CRP_2"/>
    <property type="match status" value="1"/>
</dbReference>
<dbReference type="AlphaFoldDB" id="A0A916T8M0"/>
<evidence type="ECO:0000256" key="1">
    <source>
        <dbReference type="ARBA" id="ARBA00023015"/>
    </source>
</evidence>
<dbReference type="InterPro" id="IPR036390">
    <property type="entry name" value="WH_DNA-bd_sf"/>
</dbReference>
<keyword evidence="1" id="KW-0805">Transcription regulation</keyword>
<dbReference type="SMART" id="SM00419">
    <property type="entry name" value="HTH_CRP"/>
    <property type="match status" value="1"/>
</dbReference>
<evidence type="ECO:0000256" key="3">
    <source>
        <dbReference type="ARBA" id="ARBA00023163"/>
    </source>
</evidence>
<dbReference type="SUPFAM" id="SSF46785">
    <property type="entry name" value="Winged helix' DNA-binding domain"/>
    <property type="match status" value="1"/>
</dbReference>
<dbReference type="Gene3D" id="1.10.10.10">
    <property type="entry name" value="Winged helix-like DNA-binding domain superfamily/Winged helix DNA-binding domain"/>
    <property type="match status" value="1"/>
</dbReference>
<feature type="domain" description="HTH crp-type" evidence="4">
    <location>
        <begin position="99"/>
        <end position="173"/>
    </location>
</feature>
<dbReference type="GO" id="GO:0003677">
    <property type="term" value="F:DNA binding"/>
    <property type="evidence" value="ECO:0007669"/>
    <property type="project" value="UniProtKB-KW"/>
</dbReference>
<dbReference type="CDD" id="cd00038">
    <property type="entry name" value="CAP_ED"/>
    <property type="match status" value="1"/>
</dbReference>
<dbReference type="Gene3D" id="2.60.120.10">
    <property type="entry name" value="Jelly Rolls"/>
    <property type="match status" value="1"/>
</dbReference>
<dbReference type="SUPFAM" id="SSF51206">
    <property type="entry name" value="cAMP-binding domain-like"/>
    <property type="match status" value="1"/>
</dbReference>
<keyword evidence="6" id="KW-1185">Reference proteome</keyword>
<proteinExistence type="predicted"/>
<dbReference type="EMBL" id="BMIH01000003">
    <property type="protein sequence ID" value="GGB35763.1"/>
    <property type="molecule type" value="Genomic_DNA"/>
</dbReference>
<dbReference type="InterPro" id="IPR036388">
    <property type="entry name" value="WH-like_DNA-bd_sf"/>
</dbReference>
<sequence>MASTLLLEGTICRYIDDRNGARQLVALHVPGDFVDLHGYPLKRLEHDVMALGPVRVAVWQHETLHRLTGERPDLTRMLWYATLLDAAMHRMWIFRVGRLGAEGRIAHFVAELHARLQAVGLAGDGSFALPLKQIDLADACGLTNVHVNRVLRSLREQDIMTWRSGEVTIHDPVRLRRIGEFDPAYLYIDADCPD</sequence>
<dbReference type="GO" id="GO:0006355">
    <property type="term" value="P:regulation of DNA-templated transcription"/>
    <property type="evidence" value="ECO:0007669"/>
    <property type="project" value="InterPro"/>
</dbReference>
<accession>A0A916T8M0</accession>
<dbReference type="Pfam" id="PF13545">
    <property type="entry name" value="HTH_Crp_2"/>
    <property type="match status" value="1"/>
</dbReference>
<dbReference type="InterPro" id="IPR018490">
    <property type="entry name" value="cNMP-bd_dom_sf"/>
</dbReference>
<comment type="caution">
    <text evidence="5">The sequence shown here is derived from an EMBL/GenBank/DDBJ whole genome shotgun (WGS) entry which is preliminary data.</text>
</comment>
<evidence type="ECO:0000256" key="2">
    <source>
        <dbReference type="ARBA" id="ARBA00023125"/>
    </source>
</evidence>
<evidence type="ECO:0000259" key="4">
    <source>
        <dbReference type="PROSITE" id="PS51063"/>
    </source>
</evidence>
<dbReference type="InterPro" id="IPR014710">
    <property type="entry name" value="RmlC-like_jellyroll"/>
</dbReference>
<dbReference type="InterPro" id="IPR012318">
    <property type="entry name" value="HTH_CRP"/>
</dbReference>
<evidence type="ECO:0000313" key="5">
    <source>
        <dbReference type="EMBL" id="GGB35763.1"/>
    </source>
</evidence>
<organism evidence="5 6">
    <name type="scientific">Sphingomonas metalli</name>
    <dbReference type="NCBI Taxonomy" id="1779358"/>
    <lineage>
        <taxon>Bacteria</taxon>
        <taxon>Pseudomonadati</taxon>
        <taxon>Pseudomonadota</taxon>
        <taxon>Alphaproteobacteria</taxon>
        <taxon>Sphingomonadales</taxon>
        <taxon>Sphingomonadaceae</taxon>
        <taxon>Sphingomonas</taxon>
    </lineage>
</organism>
<gene>
    <name evidence="5" type="ORF">GCM10011380_26450</name>
</gene>
<name>A0A916T8M0_9SPHN</name>
<keyword evidence="2" id="KW-0238">DNA-binding</keyword>
<dbReference type="Proteomes" id="UP000623067">
    <property type="component" value="Unassembled WGS sequence"/>
</dbReference>
<keyword evidence="3" id="KW-0804">Transcription</keyword>
<protein>
    <recommendedName>
        <fullName evidence="4">HTH crp-type domain-containing protein</fullName>
    </recommendedName>
</protein>
<reference evidence="5" key="1">
    <citation type="journal article" date="2014" name="Int. J. Syst. Evol. Microbiol.">
        <title>Complete genome sequence of Corynebacterium casei LMG S-19264T (=DSM 44701T), isolated from a smear-ripened cheese.</title>
        <authorList>
            <consortium name="US DOE Joint Genome Institute (JGI-PGF)"/>
            <person name="Walter F."/>
            <person name="Albersmeier A."/>
            <person name="Kalinowski J."/>
            <person name="Ruckert C."/>
        </authorList>
    </citation>
    <scope>NUCLEOTIDE SEQUENCE</scope>
    <source>
        <strain evidence="5">CGMCC 1.15330</strain>
    </source>
</reference>
<dbReference type="InterPro" id="IPR000595">
    <property type="entry name" value="cNMP-bd_dom"/>
</dbReference>